<dbReference type="RefSeq" id="WP_257925767.1">
    <property type="nucleotide sequence ID" value="NZ_JAMXQV010000030.1"/>
</dbReference>
<dbReference type="EMBL" id="JAMXQV010000030">
    <property type="protein sequence ID" value="MCR6489169.1"/>
    <property type="molecule type" value="Genomic_DNA"/>
</dbReference>
<keyword evidence="1" id="KW-0732">Signal</keyword>
<dbReference type="Pfam" id="PF03995">
    <property type="entry name" value="Inhibitor_I36"/>
    <property type="match status" value="1"/>
</dbReference>
<evidence type="ECO:0000256" key="1">
    <source>
        <dbReference type="SAM" id="SignalP"/>
    </source>
</evidence>
<feature type="signal peptide" evidence="1">
    <location>
        <begin position="1"/>
        <end position="24"/>
    </location>
</feature>
<organism evidence="2 3">
    <name type="scientific">Amycolatopsis iheyensis</name>
    <dbReference type="NCBI Taxonomy" id="2945988"/>
    <lineage>
        <taxon>Bacteria</taxon>
        <taxon>Bacillati</taxon>
        <taxon>Actinomycetota</taxon>
        <taxon>Actinomycetes</taxon>
        <taxon>Pseudonocardiales</taxon>
        <taxon>Pseudonocardiaceae</taxon>
        <taxon>Amycolatopsis</taxon>
    </lineage>
</organism>
<keyword evidence="3" id="KW-1185">Reference proteome</keyword>
<sequence>MISVALTTAAVGTALTFAASPAFAVGSCASGNFCLFENNDFNRGNTNHWLDLRADDYDLRNNYWYDGNGNQTDDSIDNETSSVKNRIGCNVMLYQDVGGTGAKTKSISNTDDGFLANNAIGDNRLSAVDICTKD</sequence>
<dbReference type="Proteomes" id="UP001144096">
    <property type="component" value="Unassembled WGS sequence"/>
</dbReference>
<evidence type="ECO:0000313" key="2">
    <source>
        <dbReference type="EMBL" id="MCR6489169.1"/>
    </source>
</evidence>
<dbReference type="Gene3D" id="2.60.20.10">
    <property type="entry name" value="Crystallins"/>
    <property type="match status" value="1"/>
</dbReference>
<comment type="caution">
    <text evidence="2">The sequence shown here is derived from an EMBL/GenBank/DDBJ whole genome shotgun (WGS) entry which is preliminary data.</text>
</comment>
<feature type="chain" id="PRO_5040873657" evidence="1">
    <location>
        <begin position="25"/>
        <end position="134"/>
    </location>
</feature>
<proteinExistence type="predicted"/>
<gene>
    <name evidence="2" type="ORF">M8542_40735</name>
</gene>
<evidence type="ECO:0000313" key="3">
    <source>
        <dbReference type="Proteomes" id="UP001144096"/>
    </source>
</evidence>
<protein>
    <submittedName>
        <fullName evidence="2">Peptidase inhibitor family I36 protein</fullName>
    </submittedName>
</protein>
<name>A0A9X2NM86_9PSEU</name>
<dbReference type="AlphaFoldDB" id="A0A9X2NM86"/>
<accession>A0A9X2NM86</accession>
<reference evidence="2" key="1">
    <citation type="submission" date="2022-06" db="EMBL/GenBank/DDBJ databases">
        <title>Amycolatopsis iheyaensis sp. nov., a new species of the genus Amycolatopsis isolated from soil in Iheya island, Japan.</title>
        <authorList>
            <person name="Ngamcharungchit C."/>
            <person name="Kanto H."/>
            <person name="Take A."/>
            <person name="Intra B."/>
            <person name="Matsumoto A."/>
            <person name="Panbangred W."/>
            <person name="Inahashi Y."/>
        </authorList>
    </citation>
    <scope>NUCLEOTIDE SEQUENCE</scope>
    <source>
        <strain evidence="2">OK19-0408</strain>
    </source>
</reference>